<comment type="caution">
    <text evidence="10">The sequence shown here is derived from an EMBL/GenBank/DDBJ whole genome shotgun (WGS) entry which is preliminary data.</text>
</comment>
<dbReference type="OMA" id="YYMVQAG"/>
<dbReference type="GO" id="GO:0005886">
    <property type="term" value="C:plasma membrane"/>
    <property type="evidence" value="ECO:0007669"/>
    <property type="project" value="UniProtKB-SubCell"/>
</dbReference>
<feature type="transmembrane region" description="Helical" evidence="8">
    <location>
        <begin position="353"/>
        <end position="373"/>
    </location>
</feature>
<feature type="chain" id="PRO_5005536276" description="Ionotropic glutamate receptor C-terminal domain-containing protein" evidence="9">
    <location>
        <begin position="20"/>
        <end position="644"/>
    </location>
</feature>
<dbReference type="SUPFAM" id="SSF53850">
    <property type="entry name" value="Periplasmic binding protein-like II"/>
    <property type="match status" value="1"/>
</dbReference>
<organism evidence="10 11">
    <name type="scientific">Lucilia cuprina</name>
    <name type="common">Green bottle fly</name>
    <name type="synonym">Australian sheep blowfly</name>
    <dbReference type="NCBI Taxonomy" id="7375"/>
    <lineage>
        <taxon>Eukaryota</taxon>
        <taxon>Metazoa</taxon>
        <taxon>Ecdysozoa</taxon>
        <taxon>Arthropoda</taxon>
        <taxon>Hexapoda</taxon>
        <taxon>Insecta</taxon>
        <taxon>Pterygota</taxon>
        <taxon>Neoptera</taxon>
        <taxon>Endopterygota</taxon>
        <taxon>Diptera</taxon>
        <taxon>Brachycera</taxon>
        <taxon>Muscomorpha</taxon>
        <taxon>Oestroidea</taxon>
        <taxon>Calliphoridae</taxon>
        <taxon>Luciliinae</taxon>
        <taxon>Lucilia</taxon>
    </lineage>
</organism>
<dbReference type="Proteomes" id="UP000037069">
    <property type="component" value="Unassembled WGS sequence"/>
</dbReference>
<dbReference type="EMBL" id="JRES01000608">
    <property type="protein sequence ID" value="KNC29955.1"/>
    <property type="molecule type" value="Genomic_DNA"/>
</dbReference>
<keyword evidence="7" id="KW-0325">Glycoprotein</keyword>
<keyword evidence="11" id="KW-1185">Reference proteome</keyword>
<evidence type="ECO:0000313" key="10">
    <source>
        <dbReference type="EMBL" id="KNC29955.1"/>
    </source>
</evidence>
<protein>
    <recommendedName>
        <fullName evidence="12">Ionotropic glutamate receptor C-terminal domain-containing protein</fullName>
    </recommendedName>
</protein>
<evidence type="ECO:0000256" key="4">
    <source>
        <dbReference type="ARBA" id="ARBA00022989"/>
    </source>
</evidence>
<evidence type="ECO:0000256" key="7">
    <source>
        <dbReference type="ARBA" id="ARBA00023180"/>
    </source>
</evidence>
<evidence type="ECO:0000256" key="2">
    <source>
        <dbReference type="ARBA" id="ARBA00022475"/>
    </source>
</evidence>
<evidence type="ECO:0000256" key="3">
    <source>
        <dbReference type="ARBA" id="ARBA00022692"/>
    </source>
</evidence>
<comment type="subcellular location">
    <subcellularLocation>
        <location evidence="1">Cell membrane</location>
        <topology evidence="1">Multi-pass membrane protein</topology>
    </subcellularLocation>
</comment>
<keyword evidence="3 8" id="KW-0812">Transmembrane</keyword>
<dbReference type="PANTHER" id="PTHR42643:SF41">
    <property type="entry name" value="IONOTROPIC RECEPTOR 20A-RELATED"/>
    <property type="match status" value="1"/>
</dbReference>
<keyword evidence="2" id="KW-1003">Cell membrane</keyword>
<evidence type="ECO:0000313" key="11">
    <source>
        <dbReference type="Proteomes" id="UP000037069"/>
    </source>
</evidence>
<dbReference type="OrthoDB" id="7852744at2759"/>
<accession>A0A0L0CCH3</accession>
<feature type="transmembrane region" description="Helical" evidence="8">
    <location>
        <begin position="607"/>
        <end position="629"/>
    </location>
</feature>
<dbReference type="PANTHER" id="PTHR42643">
    <property type="entry name" value="IONOTROPIC RECEPTOR 20A-RELATED"/>
    <property type="match status" value="1"/>
</dbReference>
<name>A0A0L0CCH3_LUCCU</name>
<keyword evidence="9" id="KW-0732">Signal</keyword>
<evidence type="ECO:0000256" key="9">
    <source>
        <dbReference type="SAM" id="SignalP"/>
    </source>
</evidence>
<gene>
    <name evidence="10" type="ORF">FF38_08549</name>
</gene>
<keyword evidence="6" id="KW-0675">Receptor</keyword>
<proteinExistence type="predicted"/>
<evidence type="ECO:0000256" key="8">
    <source>
        <dbReference type="SAM" id="Phobius"/>
    </source>
</evidence>
<keyword evidence="4 8" id="KW-1133">Transmembrane helix</keyword>
<dbReference type="AlphaFoldDB" id="A0A0L0CCH3"/>
<reference evidence="10 11" key="1">
    <citation type="journal article" date="2015" name="Nat. Commun.">
        <title>Lucilia cuprina genome unlocks parasitic fly biology to underpin future interventions.</title>
        <authorList>
            <person name="Anstead C.A."/>
            <person name="Korhonen P.K."/>
            <person name="Young N.D."/>
            <person name="Hall R.S."/>
            <person name="Jex A.R."/>
            <person name="Murali S.C."/>
            <person name="Hughes D.S."/>
            <person name="Lee S.F."/>
            <person name="Perry T."/>
            <person name="Stroehlein A.J."/>
            <person name="Ansell B.R."/>
            <person name="Breugelmans B."/>
            <person name="Hofmann A."/>
            <person name="Qu J."/>
            <person name="Dugan S."/>
            <person name="Lee S.L."/>
            <person name="Chao H."/>
            <person name="Dinh H."/>
            <person name="Han Y."/>
            <person name="Doddapaneni H.V."/>
            <person name="Worley K.C."/>
            <person name="Muzny D.M."/>
            <person name="Ioannidis P."/>
            <person name="Waterhouse R.M."/>
            <person name="Zdobnov E.M."/>
            <person name="James P.J."/>
            <person name="Bagnall N.H."/>
            <person name="Kotze A.C."/>
            <person name="Gibbs R.A."/>
            <person name="Richards S."/>
            <person name="Batterham P."/>
            <person name="Gasser R.B."/>
        </authorList>
    </citation>
    <scope>NUCLEOTIDE SEQUENCE [LARGE SCALE GENOMIC DNA]</scope>
    <source>
        <strain evidence="10 11">LS</strain>
        <tissue evidence="10">Full body</tissue>
    </source>
</reference>
<dbReference type="InterPro" id="IPR052192">
    <property type="entry name" value="Insect_Ionotropic_Sensory_Rcpt"/>
</dbReference>
<evidence type="ECO:0000256" key="6">
    <source>
        <dbReference type="ARBA" id="ARBA00023170"/>
    </source>
</evidence>
<evidence type="ECO:0008006" key="12">
    <source>
        <dbReference type="Google" id="ProtNLM"/>
    </source>
</evidence>
<feature type="transmembrane region" description="Helical" evidence="8">
    <location>
        <begin position="413"/>
        <end position="436"/>
    </location>
</feature>
<keyword evidence="5 8" id="KW-0472">Membrane</keyword>
<evidence type="ECO:0000256" key="5">
    <source>
        <dbReference type="ARBA" id="ARBA00023136"/>
    </source>
</evidence>
<sequence>MLNFQLFIIIGANVAVATATNINLKLLTTLTRTNTTTVTTSETKGNISSKHNIDDEAFVQFLKYVSQEQSFTTIVILTNWQYATTSKTAATTTTWKQNDYCVNLKYYMEYDQHHLENHKMLQQQEQALLVPVILLQSQQTEYQLHKKFNSEFVTIICIPPSTLPLTLSLPQQRQVITKVTQQNHLLRALSKNLLYLRKNRVILRLDFNQHEGENLQNIEEILKYCNMEQIINIIIISYQFQIEPRSMVYYDSQGHQQICGYVGNFVRYFAQGLNASLVLAYEVAKGVQIFYSDILKLTRNQTLDIPASLTGPINGTDWSEFSYPFEIADWCVMLPVEPEISMADIFLAVLNPYFIINLLLLFICCTFLLLIVFKRISISSFRLHLSDILINDKALRAILGQGFPFNNQKLDYFVVYVFILIFFTGLVVIILFDVFLGSFMTSPPKNPPIRNFADLEKSGIKLYISKSEYAYIYPSDYFKYPQLFHIIDSFNEFVRLRNTLNTSRAYVITSSSWPVFAVQQQLFSRPLFRYSKDLCFSRYLHFYFILPMHSVFREALQMSTLRAHSSGLFFHWFESSFNELVSLGHLSFDDITEQRKLMPISVEDLKLIFIGFYISLLVCVGIFVLELFFDRIRFRKVLERMNKK</sequence>
<evidence type="ECO:0000256" key="1">
    <source>
        <dbReference type="ARBA" id="ARBA00004651"/>
    </source>
</evidence>
<feature type="signal peptide" evidence="9">
    <location>
        <begin position="1"/>
        <end position="19"/>
    </location>
</feature>